<dbReference type="SUPFAM" id="SSF57783">
    <property type="entry name" value="Zinc beta-ribbon"/>
    <property type="match status" value="1"/>
</dbReference>
<keyword evidence="5 12" id="KW-0235">DNA replication</keyword>
<dbReference type="Proteomes" id="UP000501130">
    <property type="component" value="Chromosome"/>
</dbReference>
<evidence type="ECO:0000256" key="5">
    <source>
        <dbReference type="ARBA" id="ARBA00022705"/>
    </source>
</evidence>
<dbReference type="PIRSF" id="PIRSF002811">
    <property type="entry name" value="DnaG"/>
    <property type="match status" value="1"/>
</dbReference>
<keyword evidence="4 12" id="KW-0548">Nucleotidyltransferase</keyword>
<feature type="domain" description="Toprim" evidence="15">
    <location>
        <begin position="253"/>
        <end position="335"/>
    </location>
</feature>
<dbReference type="Pfam" id="PF10410">
    <property type="entry name" value="DnaB_bind"/>
    <property type="match status" value="1"/>
</dbReference>
<dbReference type="HAMAP" id="MF_00974">
    <property type="entry name" value="DNA_primase_DnaG"/>
    <property type="match status" value="1"/>
</dbReference>
<keyword evidence="9" id="KW-0460">Magnesium</keyword>
<keyword evidence="1 12" id="KW-0240">DNA-directed RNA polymerase</keyword>
<feature type="zinc finger region" description="CHC2-type" evidence="12">
    <location>
        <begin position="37"/>
        <end position="61"/>
    </location>
</feature>
<dbReference type="InterPro" id="IPR034151">
    <property type="entry name" value="TOPRIM_DnaG_bac"/>
</dbReference>
<dbReference type="Pfam" id="PF01807">
    <property type="entry name" value="Zn_ribbon_DnaG"/>
    <property type="match status" value="1"/>
</dbReference>
<dbReference type="InterPro" id="IPR006295">
    <property type="entry name" value="DNA_primase_DnaG"/>
</dbReference>
<evidence type="ECO:0000259" key="15">
    <source>
        <dbReference type="PROSITE" id="PS50880"/>
    </source>
</evidence>
<evidence type="ECO:0000256" key="6">
    <source>
        <dbReference type="ARBA" id="ARBA00022723"/>
    </source>
</evidence>
<keyword evidence="17" id="KW-1185">Reference proteome</keyword>
<evidence type="ECO:0000256" key="9">
    <source>
        <dbReference type="ARBA" id="ARBA00022842"/>
    </source>
</evidence>
<comment type="catalytic activity">
    <reaction evidence="12">
        <text>ssDNA + n NTP = ssDNA/pppN(pN)n-1 hybrid + (n-1) diphosphate.</text>
        <dbReference type="EC" id="2.7.7.101"/>
    </reaction>
</comment>
<gene>
    <name evidence="12" type="primary">dnaG</name>
    <name evidence="16" type="ORF">HKT17_12405</name>
</gene>
<evidence type="ECO:0000313" key="17">
    <source>
        <dbReference type="Proteomes" id="UP000501130"/>
    </source>
</evidence>
<dbReference type="Pfam" id="PF08275">
    <property type="entry name" value="DNAG_N"/>
    <property type="match status" value="1"/>
</dbReference>
<keyword evidence="11 12" id="KW-0804">Transcription</keyword>
<dbReference type="Gene3D" id="3.90.980.10">
    <property type="entry name" value="DNA primase, catalytic core, N-terminal domain"/>
    <property type="match status" value="1"/>
</dbReference>
<comment type="subunit">
    <text evidence="12">Monomer. Interacts with DnaB.</text>
</comment>
<keyword evidence="2 12" id="KW-0639">Primosome</keyword>
<dbReference type="Gene3D" id="3.40.1360.10">
    <property type="match status" value="1"/>
</dbReference>
<dbReference type="PROSITE" id="PS50880">
    <property type="entry name" value="TOPRIM"/>
    <property type="match status" value="1"/>
</dbReference>
<dbReference type="InterPro" id="IPR037068">
    <property type="entry name" value="DNA_primase_core_N_sf"/>
</dbReference>
<dbReference type="InterPro" id="IPR013264">
    <property type="entry name" value="DNAG_N"/>
</dbReference>
<evidence type="ECO:0000256" key="11">
    <source>
        <dbReference type="ARBA" id="ARBA00023163"/>
    </source>
</evidence>
<sequence>MIPQSFIDDLLYRLDIADVVGRYVQLKAAGANLQGLCPFHNEKSPSFTVSPSKQFYHCFGCGAHGNAVGFVMEHLGLTFPEAVENLAGNLGIDVPYEKGMDVPAEVRSEREELVELLTRAANYYKAQLKKSPVAIDYLKNRGLTGQVAARYGMGYAPDTYQNLEAVVENYASNTQLDLAGLTKISDSNRRYDAFRGRIMFPIRNAKGQVIGFGGRVLGDEKPKYLNSPETPVFSKGHEVYGLFEARQAIHKMGYALVTEGYMDVVALAQWGFENAVATLGTAVTPDHVLKLFKQTDRLVFAFDGDGAGQKAAWRALQACLPHVSENKRADFIFLPAEHDPDSFIRTEGPDGFEAMVAQAASLSEFLARYLERNYPLQQIEGSAAAISFLKPLIVQMQPTVYRSSLLRALANLLGATPMELSRHLGLKSREGGGDYFSPKNKGQFQGGQQNGQQGKFSGKKFSKRFGKFDDEPLQNNWGPRPTAKSPLLSLAARVIRAPQLVELCNSLLELYEREQDPAAEVHSFVHLLEKVRNDPNLLEARLQHAFNDEVHQNWVNSVLKEARSLDDSLDFETELRSGVYQCSELWFKAELERLTAEMPTQGEQLRWYHECMQRFQELKQKRVNQL</sequence>
<dbReference type="EMBL" id="CP053084">
    <property type="protein sequence ID" value="QJR30439.1"/>
    <property type="molecule type" value="Genomic_DNA"/>
</dbReference>
<evidence type="ECO:0000256" key="8">
    <source>
        <dbReference type="ARBA" id="ARBA00022833"/>
    </source>
</evidence>
<evidence type="ECO:0000256" key="1">
    <source>
        <dbReference type="ARBA" id="ARBA00022478"/>
    </source>
</evidence>
<dbReference type="Gene3D" id="3.90.580.10">
    <property type="entry name" value="Zinc finger, CHC2-type domain"/>
    <property type="match status" value="1"/>
</dbReference>
<evidence type="ECO:0000313" key="16">
    <source>
        <dbReference type="EMBL" id="QJR30439.1"/>
    </source>
</evidence>
<keyword evidence="7 12" id="KW-0863">Zinc-finger</keyword>
<comment type="function">
    <text evidence="12 13">RNA polymerase that catalyzes the synthesis of short RNA molecules used as primers for DNA polymerase during DNA replication.</text>
</comment>
<dbReference type="SUPFAM" id="SSF56731">
    <property type="entry name" value="DNA primase core"/>
    <property type="match status" value="1"/>
</dbReference>
<dbReference type="InterPro" id="IPR019475">
    <property type="entry name" value="DNA_primase_DnaB-bd"/>
</dbReference>
<reference evidence="16 17" key="1">
    <citation type="submission" date="2020-05" db="EMBL/GenBank/DDBJ databases">
        <title>Compete genome of Limnobacter sp. SAORIC-580.</title>
        <authorList>
            <person name="Song J."/>
            <person name="Cho J.-C."/>
        </authorList>
    </citation>
    <scope>NUCLEOTIDE SEQUENCE [LARGE SCALE GENOMIC DNA]</scope>
    <source>
        <strain evidence="16 17">SAORIC-580</strain>
    </source>
</reference>
<accession>A0ABX6N7P1</accession>
<evidence type="ECO:0000256" key="4">
    <source>
        <dbReference type="ARBA" id="ARBA00022695"/>
    </source>
</evidence>
<comment type="similarity">
    <text evidence="12 13">Belongs to the DnaG primase family.</text>
</comment>
<evidence type="ECO:0000256" key="3">
    <source>
        <dbReference type="ARBA" id="ARBA00022679"/>
    </source>
</evidence>
<dbReference type="InterPro" id="IPR002694">
    <property type="entry name" value="Znf_CHC2"/>
</dbReference>
<dbReference type="EC" id="2.7.7.101" evidence="12"/>
<dbReference type="InterPro" id="IPR006171">
    <property type="entry name" value="TOPRIM_dom"/>
</dbReference>
<comment type="cofactor">
    <cofactor evidence="12 13">
        <name>Zn(2+)</name>
        <dbReference type="ChEBI" id="CHEBI:29105"/>
    </cofactor>
    <text evidence="12 13">Binds 1 zinc ion per monomer.</text>
</comment>
<dbReference type="InterPro" id="IPR030846">
    <property type="entry name" value="DnaG_bac"/>
</dbReference>
<dbReference type="InterPro" id="IPR050219">
    <property type="entry name" value="DnaG_primase"/>
</dbReference>
<evidence type="ECO:0000256" key="7">
    <source>
        <dbReference type="ARBA" id="ARBA00022771"/>
    </source>
</evidence>
<proteinExistence type="inferred from homology"/>
<dbReference type="Gene3D" id="1.20.50.20">
    <property type="entry name" value="DnaG, RNA polymerase domain, helical bundle"/>
    <property type="match status" value="1"/>
</dbReference>
<keyword evidence="10 12" id="KW-0238">DNA-binding</keyword>
<comment type="domain">
    <text evidence="12">Contains an N-terminal zinc-binding domain, a central core domain that contains the primase activity, and a C-terminal DnaB-binding domain.</text>
</comment>
<dbReference type="SMART" id="SM00493">
    <property type="entry name" value="TOPRIM"/>
    <property type="match status" value="1"/>
</dbReference>
<evidence type="ECO:0000256" key="14">
    <source>
        <dbReference type="SAM" id="MobiDB-lite"/>
    </source>
</evidence>
<dbReference type="RefSeq" id="WP_171100453.1">
    <property type="nucleotide sequence ID" value="NZ_CP053084.1"/>
</dbReference>
<keyword evidence="8 12" id="KW-0862">Zinc</keyword>
<dbReference type="PANTHER" id="PTHR30313">
    <property type="entry name" value="DNA PRIMASE"/>
    <property type="match status" value="1"/>
</dbReference>
<dbReference type="SMART" id="SM00400">
    <property type="entry name" value="ZnF_CHCC"/>
    <property type="match status" value="1"/>
</dbReference>
<name>A0ABX6N7P1_9BURK</name>
<evidence type="ECO:0000256" key="12">
    <source>
        <dbReference type="HAMAP-Rule" id="MF_00974"/>
    </source>
</evidence>
<dbReference type="Pfam" id="PF13662">
    <property type="entry name" value="Toprim_4"/>
    <property type="match status" value="1"/>
</dbReference>
<keyword evidence="6 12" id="KW-0479">Metal-binding</keyword>
<evidence type="ECO:0000256" key="13">
    <source>
        <dbReference type="PIRNR" id="PIRNR002811"/>
    </source>
</evidence>
<protein>
    <recommendedName>
        <fullName evidence="12 13">DNA primase</fullName>
        <ecNumber evidence="12">2.7.7.101</ecNumber>
    </recommendedName>
</protein>
<organism evidence="16 17">
    <name type="scientific">Limnobacter profundi</name>
    <dbReference type="NCBI Taxonomy" id="2732163"/>
    <lineage>
        <taxon>Bacteria</taxon>
        <taxon>Pseudomonadati</taxon>
        <taxon>Pseudomonadota</taxon>
        <taxon>Betaproteobacteria</taxon>
        <taxon>Burkholderiales</taxon>
        <taxon>Burkholderiaceae</taxon>
        <taxon>Limnobacter</taxon>
    </lineage>
</organism>
<evidence type="ECO:0000256" key="10">
    <source>
        <dbReference type="ARBA" id="ARBA00023125"/>
    </source>
</evidence>
<dbReference type="CDD" id="cd03364">
    <property type="entry name" value="TOPRIM_DnaG_primases"/>
    <property type="match status" value="1"/>
</dbReference>
<dbReference type="PANTHER" id="PTHR30313:SF2">
    <property type="entry name" value="DNA PRIMASE"/>
    <property type="match status" value="1"/>
</dbReference>
<evidence type="ECO:0000256" key="2">
    <source>
        <dbReference type="ARBA" id="ARBA00022515"/>
    </source>
</evidence>
<dbReference type="InterPro" id="IPR036977">
    <property type="entry name" value="DNA_primase_Znf_CHC2"/>
</dbReference>
<feature type="region of interest" description="Disordered" evidence="14">
    <location>
        <begin position="431"/>
        <end position="456"/>
    </location>
</feature>
<dbReference type="NCBIfam" id="TIGR01391">
    <property type="entry name" value="dnaG"/>
    <property type="match status" value="1"/>
</dbReference>
<keyword evidence="3 12" id="KW-0808">Transferase</keyword>